<dbReference type="GO" id="GO:0042742">
    <property type="term" value="P:defense response to bacterium"/>
    <property type="evidence" value="ECO:0007669"/>
    <property type="project" value="UniProtKB-ARBA"/>
</dbReference>
<dbReference type="InterPro" id="IPR041118">
    <property type="entry name" value="Rx_N"/>
</dbReference>
<dbReference type="FunFam" id="1.10.10.10:FF:000322">
    <property type="entry name" value="Probable disease resistance protein At1g63360"/>
    <property type="match status" value="1"/>
</dbReference>
<name>A0AAV5D4P4_ELECO</name>
<keyword evidence="4" id="KW-0547">Nucleotide-binding</keyword>
<comment type="caution">
    <text evidence="8">The sequence shown here is derived from an EMBL/GenBank/DDBJ whole genome shotgun (WGS) entry which is preliminary data.</text>
</comment>
<dbReference type="Proteomes" id="UP001054889">
    <property type="component" value="Unassembled WGS sequence"/>
</dbReference>
<gene>
    <name evidence="8" type="primary">ga22648</name>
    <name evidence="8" type="ORF">PR202_ga22648</name>
</gene>
<evidence type="ECO:0000256" key="3">
    <source>
        <dbReference type="ARBA" id="ARBA00022737"/>
    </source>
</evidence>
<keyword evidence="3" id="KW-0677">Repeat</keyword>
<evidence type="ECO:0000256" key="4">
    <source>
        <dbReference type="ARBA" id="ARBA00022741"/>
    </source>
</evidence>
<dbReference type="PANTHER" id="PTHR23155:SF1062">
    <property type="entry name" value="OS11G0579400 PROTEIN"/>
    <property type="match status" value="1"/>
</dbReference>
<sequence length="292" mass="32930">MDVQGAIDSLLGRLTAVLVNEAQLLGGDVEFIKNELESMKGLLLHLTEAQHRDHQVWAWMKQMLLHLLYVYPNRSDAELSRLRNILKGNGNNNIAKTMLMFCYNELPANYKSCLLYLSIFPQDHTIRRTCLLRRWIAEGLISETSIATSKGDRGLEDQADHIFDELVSRGFIRPEDISTSGKIKSFCVHHTVQEFIATNVSLVETSLPYDLAHRLSINSGIAVQEAYNSNCSLDVTQTLVESMPKSPQWQLLKVLDLEGCTGLNKKHLNSICKILLLKYLSLRNTDGTTEAD</sequence>
<evidence type="ECO:0000313" key="8">
    <source>
        <dbReference type="EMBL" id="GJN05050.1"/>
    </source>
</evidence>
<dbReference type="GO" id="GO:0009626">
    <property type="term" value="P:plant-type hypersensitive response"/>
    <property type="evidence" value="ECO:0007669"/>
    <property type="project" value="UniProtKB-ARBA"/>
</dbReference>
<dbReference type="AlphaFoldDB" id="A0AAV5D4P4"/>
<evidence type="ECO:0000313" key="9">
    <source>
        <dbReference type="Proteomes" id="UP001054889"/>
    </source>
</evidence>
<evidence type="ECO:0000256" key="5">
    <source>
        <dbReference type="ARBA" id="ARBA00022821"/>
    </source>
</evidence>
<dbReference type="EMBL" id="BQKI01000011">
    <property type="protein sequence ID" value="GJN05050.1"/>
    <property type="molecule type" value="Genomic_DNA"/>
</dbReference>
<dbReference type="GO" id="GO:0002758">
    <property type="term" value="P:innate immune response-activating signaling pathway"/>
    <property type="evidence" value="ECO:0007669"/>
    <property type="project" value="UniProtKB-ARBA"/>
</dbReference>
<feature type="domain" description="Disease resistance protein winged helix" evidence="7">
    <location>
        <begin position="119"/>
        <end position="196"/>
    </location>
</feature>
<keyword evidence="9" id="KW-1185">Reference proteome</keyword>
<comment type="similarity">
    <text evidence="1">Belongs to the disease resistance NB-LRR family.</text>
</comment>
<feature type="domain" description="Disease resistance N-terminal" evidence="6">
    <location>
        <begin position="6"/>
        <end position="63"/>
    </location>
</feature>
<dbReference type="InterPro" id="IPR044974">
    <property type="entry name" value="Disease_R_plants"/>
</dbReference>
<keyword evidence="2" id="KW-0433">Leucine-rich repeat</keyword>
<evidence type="ECO:0000259" key="6">
    <source>
        <dbReference type="Pfam" id="PF18052"/>
    </source>
</evidence>
<protein>
    <recommendedName>
        <fullName evidence="10">Rx N-terminal domain-containing protein</fullName>
    </recommendedName>
</protein>
<evidence type="ECO:0008006" key="10">
    <source>
        <dbReference type="Google" id="ProtNLM"/>
    </source>
</evidence>
<accession>A0AAV5D4P4</accession>
<reference evidence="8" key="1">
    <citation type="journal article" date="2018" name="DNA Res.">
        <title>Multiple hybrid de novo genome assembly of finger millet, an orphan allotetraploid crop.</title>
        <authorList>
            <person name="Hatakeyama M."/>
            <person name="Aluri S."/>
            <person name="Balachadran M.T."/>
            <person name="Sivarajan S.R."/>
            <person name="Patrignani A."/>
            <person name="Gruter S."/>
            <person name="Poveda L."/>
            <person name="Shimizu-Inatsugi R."/>
            <person name="Baeten J."/>
            <person name="Francoijs K.J."/>
            <person name="Nataraja K.N."/>
            <person name="Reddy Y.A.N."/>
            <person name="Phadnis S."/>
            <person name="Ravikumar R.L."/>
            <person name="Schlapbach R."/>
            <person name="Sreeman S.M."/>
            <person name="Shimizu K.K."/>
        </authorList>
    </citation>
    <scope>NUCLEOTIDE SEQUENCE</scope>
</reference>
<evidence type="ECO:0000259" key="7">
    <source>
        <dbReference type="Pfam" id="PF23559"/>
    </source>
</evidence>
<dbReference type="Gene3D" id="1.20.5.4130">
    <property type="match status" value="1"/>
</dbReference>
<dbReference type="GO" id="GO:0000166">
    <property type="term" value="F:nucleotide binding"/>
    <property type="evidence" value="ECO:0007669"/>
    <property type="project" value="UniProtKB-KW"/>
</dbReference>
<proteinExistence type="inferred from homology"/>
<dbReference type="PANTHER" id="PTHR23155">
    <property type="entry name" value="DISEASE RESISTANCE PROTEIN RP"/>
    <property type="match status" value="1"/>
</dbReference>
<organism evidence="8 9">
    <name type="scientific">Eleusine coracana subsp. coracana</name>
    <dbReference type="NCBI Taxonomy" id="191504"/>
    <lineage>
        <taxon>Eukaryota</taxon>
        <taxon>Viridiplantae</taxon>
        <taxon>Streptophyta</taxon>
        <taxon>Embryophyta</taxon>
        <taxon>Tracheophyta</taxon>
        <taxon>Spermatophyta</taxon>
        <taxon>Magnoliopsida</taxon>
        <taxon>Liliopsida</taxon>
        <taxon>Poales</taxon>
        <taxon>Poaceae</taxon>
        <taxon>PACMAD clade</taxon>
        <taxon>Chloridoideae</taxon>
        <taxon>Cynodonteae</taxon>
        <taxon>Eleusininae</taxon>
        <taxon>Eleusine</taxon>
    </lineage>
</organism>
<keyword evidence="5" id="KW-0611">Plant defense</keyword>
<reference evidence="8" key="2">
    <citation type="submission" date="2021-12" db="EMBL/GenBank/DDBJ databases">
        <title>Resequencing data analysis of finger millet.</title>
        <authorList>
            <person name="Hatakeyama M."/>
            <person name="Aluri S."/>
            <person name="Balachadran M.T."/>
            <person name="Sivarajan S.R."/>
            <person name="Poveda L."/>
            <person name="Shimizu-Inatsugi R."/>
            <person name="Schlapbach R."/>
            <person name="Sreeman S.M."/>
            <person name="Shimizu K.K."/>
        </authorList>
    </citation>
    <scope>NUCLEOTIDE SEQUENCE</scope>
</reference>
<dbReference type="Gene3D" id="1.10.10.10">
    <property type="entry name" value="Winged helix-like DNA-binding domain superfamily/Winged helix DNA-binding domain"/>
    <property type="match status" value="1"/>
</dbReference>
<dbReference type="InterPro" id="IPR036388">
    <property type="entry name" value="WH-like_DNA-bd_sf"/>
</dbReference>
<dbReference type="InterPro" id="IPR058922">
    <property type="entry name" value="WHD_DRP"/>
</dbReference>
<dbReference type="Pfam" id="PF18052">
    <property type="entry name" value="Rx_N"/>
    <property type="match status" value="1"/>
</dbReference>
<dbReference type="Pfam" id="PF23559">
    <property type="entry name" value="WHD_DRP"/>
    <property type="match status" value="1"/>
</dbReference>
<evidence type="ECO:0000256" key="2">
    <source>
        <dbReference type="ARBA" id="ARBA00022614"/>
    </source>
</evidence>
<evidence type="ECO:0000256" key="1">
    <source>
        <dbReference type="ARBA" id="ARBA00008894"/>
    </source>
</evidence>